<reference evidence="7" key="2">
    <citation type="submission" date="2021-04" db="EMBL/GenBank/DDBJ databases">
        <authorList>
            <person name="Gilroy R."/>
        </authorList>
    </citation>
    <scope>NUCLEOTIDE SEQUENCE</scope>
    <source>
        <strain evidence="7">ChiSxjej3B15-1167</strain>
    </source>
</reference>
<evidence type="ECO:0000256" key="2">
    <source>
        <dbReference type="ARBA" id="ARBA00022475"/>
    </source>
</evidence>
<name>A0A9D1X4I9_9FIRM</name>
<dbReference type="Pfam" id="PF06146">
    <property type="entry name" value="PsiE"/>
    <property type="match status" value="1"/>
</dbReference>
<reference evidence="7" key="1">
    <citation type="journal article" date="2021" name="PeerJ">
        <title>Extensive microbial diversity within the chicken gut microbiome revealed by metagenomics and culture.</title>
        <authorList>
            <person name="Gilroy R."/>
            <person name="Ravi A."/>
            <person name="Getino M."/>
            <person name="Pursley I."/>
            <person name="Horton D.L."/>
            <person name="Alikhan N.F."/>
            <person name="Baker D."/>
            <person name="Gharbi K."/>
            <person name="Hall N."/>
            <person name="Watson M."/>
            <person name="Adriaenssens E.M."/>
            <person name="Foster-Nyarko E."/>
            <person name="Jarju S."/>
            <person name="Secka A."/>
            <person name="Antonio M."/>
            <person name="Oren A."/>
            <person name="Chaudhuri R.R."/>
            <person name="La Ragione R."/>
            <person name="Hildebrand F."/>
            <person name="Pallen M.J."/>
        </authorList>
    </citation>
    <scope>NUCLEOTIDE SEQUENCE</scope>
    <source>
        <strain evidence="7">ChiSxjej3B15-1167</strain>
    </source>
</reference>
<keyword evidence="4 6" id="KW-1133">Transmembrane helix</keyword>
<comment type="caution">
    <text evidence="7">The sequence shown here is derived from an EMBL/GenBank/DDBJ whole genome shotgun (WGS) entry which is preliminary data.</text>
</comment>
<feature type="transmembrane region" description="Helical" evidence="6">
    <location>
        <begin position="20"/>
        <end position="40"/>
    </location>
</feature>
<organism evidence="7 8">
    <name type="scientific">Candidatus Anaerobutyricum stercoripullorum</name>
    <dbReference type="NCBI Taxonomy" id="2838456"/>
    <lineage>
        <taxon>Bacteria</taxon>
        <taxon>Bacillati</taxon>
        <taxon>Bacillota</taxon>
        <taxon>Clostridia</taxon>
        <taxon>Lachnospirales</taxon>
        <taxon>Lachnospiraceae</taxon>
        <taxon>Anaerobutyricum</taxon>
    </lineage>
</organism>
<keyword evidence="3 6" id="KW-0812">Transmembrane</keyword>
<dbReference type="EMBL" id="DXEQ01000155">
    <property type="protein sequence ID" value="HIX72465.1"/>
    <property type="molecule type" value="Genomic_DNA"/>
</dbReference>
<feature type="transmembrane region" description="Helical" evidence="6">
    <location>
        <begin position="55"/>
        <end position="76"/>
    </location>
</feature>
<evidence type="ECO:0000256" key="3">
    <source>
        <dbReference type="ARBA" id="ARBA00022692"/>
    </source>
</evidence>
<comment type="subcellular location">
    <subcellularLocation>
        <location evidence="1">Cell membrane</location>
        <topology evidence="1">Multi-pass membrane protein</topology>
    </subcellularLocation>
</comment>
<evidence type="ECO:0000256" key="6">
    <source>
        <dbReference type="SAM" id="Phobius"/>
    </source>
</evidence>
<evidence type="ECO:0000313" key="8">
    <source>
        <dbReference type="Proteomes" id="UP000886805"/>
    </source>
</evidence>
<dbReference type="Proteomes" id="UP000886805">
    <property type="component" value="Unassembled WGS sequence"/>
</dbReference>
<sequence>MFHLIKKFNKKTIGDSALFLERIMAFIVFVAIIAAILSLWEPFLEFWQHRNEGDAFFKFIGSVFSIVIVIEFFRLLCEPTKSTLLEVLMFVVARHLIIEETSPMENLISIITIAILFVIDRFLLAEPEFHHPHLSEDSQHISSDSTEEAGAARHIFSDSTEEAAAARHISSDNTD</sequence>
<dbReference type="AlphaFoldDB" id="A0A9D1X4I9"/>
<keyword evidence="5 6" id="KW-0472">Membrane</keyword>
<dbReference type="InterPro" id="IPR020948">
    <property type="entry name" value="P_starv_induced_PsiE-like"/>
</dbReference>
<evidence type="ECO:0000256" key="1">
    <source>
        <dbReference type="ARBA" id="ARBA00004651"/>
    </source>
</evidence>
<proteinExistence type="predicted"/>
<protein>
    <recommendedName>
        <fullName evidence="9">Transporter</fullName>
    </recommendedName>
</protein>
<keyword evidence="2" id="KW-1003">Cell membrane</keyword>
<evidence type="ECO:0000256" key="4">
    <source>
        <dbReference type="ARBA" id="ARBA00022989"/>
    </source>
</evidence>
<gene>
    <name evidence="7" type="ORF">H9849_05530</name>
</gene>
<evidence type="ECO:0008006" key="9">
    <source>
        <dbReference type="Google" id="ProtNLM"/>
    </source>
</evidence>
<dbReference type="GO" id="GO:0005886">
    <property type="term" value="C:plasma membrane"/>
    <property type="evidence" value="ECO:0007669"/>
    <property type="project" value="UniProtKB-SubCell"/>
</dbReference>
<accession>A0A9D1X4I9</accession>
<evidence type="ECO:0000256" key="5">
    <source>
        <dbReference type="ARBA" id="ARBA00023136"/>
    </source>
</evidence>
<evidence type="ECO:0000313" key="7">
    <source>
        <dbReference type="EMBL" id="HIX72465.1"/>
    </source>
</evidence>